<evidence type="ECO:0000313" key="2">
    <source>
        <dbReference type="Proteomes" id="UP000194153"/>
    </source>
</evidence>
<name>A0ABQ0MIL8_9BACT</name>
<protein>
    <submittedName>
        <fullName evidence="1">Uncharacterized protein</fullName>
    </submittedName>
</protein>
<organism evidence="1 2">
    <name type="scientific">Geoanaerobacter pelophilus</name>
    <dbReference type="NCBI Taxonomy" id="60036"/>
    <lineage>
        <taxon>Bacteria</taxon>
        <taxon>Pseudomonadati</taxon>
        <taxon>Thermodesulfobacteriota</taxon>
        <taxon>Desulfuromonadia</taxon>
        <taxon>Geobacterales</taxon>
        <taxon>Geobacteraceae</taxon>
        <taxon>Geoanaerobacter</taxon>
    </lineage>
</organism>
<reference evidence="1 2" key="1">
    <citation type="submission" date="2017-04" db="EMBL/GenBank/DDBJ databases">
        <authorList>
            <consortium name="Geobacter pelophilus Genome Sequencing"/>
            <person name="Aoyagi T."/>
            <person name="Koike H."/>
            <person name="Hori T."/>
        </authorList>
    </citation>
    <scope>NUCLEOTIDE SEQUENCE [LARGE SCALE GENOMIC DNA]</scope>
    <source>
        <strain evidence="1 2">Drf2</strain>
    </source>
</reference>
<proteinExistence type="predicted"/>
<reference evidence="2" key="2">
    <citation type="submission" date="2017-05" db="EMBL/GenBank/DDBJ databases">
        <title>Draft genome sequence of Geobacter pelophilus, a iron(III)-reducing bacteria.</title>
        <authorList>
            <person name="Aoyagi T."/>
            <person name="Koike H."/>
            <person name="Morita T."/>
            <person name="Sato Y."/>
            <person name="Habe H."/>
            <person name="Hori T."/>
        </authorList>
    </citation>
    <scope>NUCLEOTIDE SEQUENCE [LARGE SCALE GENOMIC DNA]</scope>
    <source>
        <strain evidence="2">Drf2</strain>
    </source>
</reference>
<comment type="caution">
    <text evidence="1">The sequence shown here is derived from an EMBL/GenBank/DDBJ whole genome shotgun (WGS) entry which is preliminary data.</text>
</comment>
<dbReference type="Proteomes" id="UP000194153">
    <property type="component" value="Unassembled WGS sequence"/>
</dbReference>
<dbReference type="EMBL" id="BDQG01000001">
    <property type="protein sequence ID" value="GAW66853.1"/>
    <property type="molecule type" value="Genomic_DNA"/>
</dbReference>
<accession>A0ABQ0MIL8</accession>
<keyword evidence="2" id="KW-1185">Reference proteome</keyword>
<gene>
    <name evidence="1" type="ORF">GPEL0_01f2394</name>
</gene>
<evidence type="ECO:0000313" key="1">
    <source>
        <dbReference type="EMBL" id="GAW66853.1"/>
    </source>
</evidence>
<sequence length="45" mass="5003">MHLQVTNQPPQLTRWCLRTTRPAGRTTQKHLSCDKTGAFLLAGAP</sequence>